<organism evidence="6 7">
    <name type="scientific">Thermanaeromonas toyohensis ToBE</name>
    <dbReference type="NCBI Taxonomy" id="698762"/>
    <lineage>
        <taxon>Bacteria</taxon>
        <taxon>Bacillati</taxon>
        <taxon>Bacillota</taxon>
        <taxon>Clostridia</taxon>
        <taxon>Neomoorellales</taxon>
        <taxon>Neomoorellaceae</taxon>
        <taxon>Thermanaeromonas</taxon>
    </lineage>
</organism>
<dbReference type="STRING" id="698762.SAMN00808754_1115"/>
<evidence type="ECO:0000313" key="6">
    <source>
        <dbReference type="EMBL" id="SMB94810.1"/>
    </source>
</evidence>
<dbReference type="InterPro" id="IPR013785">
    <property type="entry name" value="Aldolase_TIM"/>
</dbReference>
<keyword evidence="3" id="KW-0285">Flavoprotein</keyword>
<gene>
    <name evidence="6" type="ORF">SAMN00808754_1115</name>
</gene>
<comment type="function">
    <text evidence="1">Nitronate monooxygenase that uses molecular oxygen to catalyze the oxidative denitrification of alkyl nitronates. Acts on propionate 3-nitronate (P3N), the presumed physiological substrate. Probably functions in the detoxification of P3N, a metabolic poison produced by plants and fungi as a defense mechanism.</text>
</comment>
<dbReference type="OrthoDB" id="9778912at2"/>
<name>A0A1W1VNK0_9FIRM</name>
<sequence length="316" mass="33459">MWRTPLCDLLGITYPILQGGMAWVATGELAAAVSSAGGLGIIGAGNAPPEMVRQEIRKVRERTDRPFGVNLYYMSPYIEELVDLVVEERVPVVTTGAGNPGKHLPRFREAGIKVIPVVASVALAKRLERLGVDALIAEGMECGGHIGEITTMALVPQIVDAVKIPVIAAGGIADGRGLAAALALGAQGVQMGTRFICASECTVHPNYKEAILRAGDRDTVVTGGHGHYVRVLRNKLSRQFEELAARGASWEEMDKLGAGKLRAAAVEGDIEYGSVMAGQIAALVKEIKPAAEIIKEVMEEATAILFRLGDMVKGGN</sequence>
<evidence type="ECO:0000256" key="3">
    <source>
        <dbReference type="ARBA" id="ARBA00022630"/>
    </source>
</evidence>
<dbReference type="AlphaFoldDB" id="A0A1W1VNK0"/>
<accession>A0A1W1VNK0</accession>
<dbReference type="Pfam" id="PF03060">
    <property type="entry name" value="NMO"/>
    <property type="match status" value="2"/>
</dbReference>
<keyword evidence="7" id="KW-1185">Reference proteome</keyword>
<keyword evidence="5" id="KW-0560">Oxidoreductase</keyword>
<protein>
    <recommendedName>
        <fullName evidence="2">Probable nitronate monooxygenase</fullName>
    </recommendedName>
</protein>
<evidence type="ECO:0000256" key="2">
    <source>
        <dbReference type="ARBA" id="ARBA00013457"/>
    </source>
</evidence>
<evidence type="ECO:0000256" key="4">
    <source>
        <dbReference type="ARBA" id="ARBA00022643"/>
    </source>
</evidence>
<proteinExistence type="predicted"/>
<reference evidence="6 7" key="1">
    <citation type="submission" date="2017-04" db="EMBL/GenBank/DDBJ databases">
        <authorList>
            <person name="Afonso C.L."/>
            <person name="Miller P.J."/>
            <person name="Scott M.A."/>
            <person name="Spackman E."/>
            <person name="Goraichik I."/>
            <person name="Dimitrov K.M."/>
            <person name="Suarez D.L."/>
            <person name="Swayne D.E."/>
        </authorList>
    </citation>
    <scope>NUCLEOTIDE SEQUENCE [LARGE SCALE GENOMIC DNA]</scope>
    <source>
        <strain evidence="6 7">ToBE</strain>
    </source>
</reference>
<dbReference type="InterPro" id="IPR004136">
    <property type="entry name" value="NMO"/>
</dbReference>
<dbReference type="EMBL" id="LT838272">
    <property type="protein sequence ID" value="SMB94810.1"/>
    <property type="molecule type" value="Genomic_DNA"/>
</dbReference>
<dbReference type="CDD" id="cd04730">
    <property type="entry name" value="NPD_like"/>
    <property type="match status" value="1"/>
</dbReference>
<dbReference type="Gene3D" id="3.20.20.70">
    <property type="entry name" value="Aldolase class I"/>
    <property type="match status" value="1"/>
</dbReference>
<dbReference type="SUPFAM" id="SSF51412">
    <property type="entry name" value="Inosine monophosphate dehydrogenase (IMPDH)"/>
    <property type="match status" value="1"/>
</dbReference>
<dbReference type="GO" id="GO:0018580">
    <property type="term" value="F:nitronate monooxygenase activity"/>
    <property type="evidence" value="ECO:0007669"/>
    <property type="project" value="InterPro"/>
</dbReference>
<evidence type="ECO:0000313" key="7">
    <source>
        <dbReference type="Proteomes" id="UP000192569"/>
    </source>
</evidence>
<dbReference type="PANTHER" id="PTHR32332">
    <property type="entry name" value="2-NITROPROPANE DIOXYGENASE"/>
    <property type="match status" value="1"/>
</dbReference>
<dbReference type="NCBIfam" id="TIGR03151">
    <property type="entry name" value="enACPred_II"/>
    <property type="match status" value="1"/>
</dbReference>
<evidence type="ECO:0000256" key="1">
    <source>
        <dbReference type="ARBA" id="ARBA00003535"/>
    </source>
</evidence>
<dbReference type="RefSeq" id="WP_084664631.1">
    <property type="nucleotide sequence ID" value="NZ_LT838272.1"/>
</dbReference>
<dbReference type="Proteomes" id="UP000192569">
    <property type="component" value="Chromosome I"/>
</dbReference>
<dbReference type="PANTHER" id="PTHR32332:SF20">
    <property type="entry name" value="2-NITROPROPANE DIOXYGENASE-LIKE PROTEIN"/>
    <property type="match status" value="1"/>
</dbReference>
<dbReference type="InterPro" id="IPR017569">
    <property type="entry name" value="Enoyl_ACP_red-II_put"/>
</dbReference>
<evidence type="ECO:0000256" key="5">
    <source>
        <dbReference type="ARBA" id="ARBA00023002"/>
    </source>
</evidence>
<keyword evidence="4" id="KW-0288">FMN</keyword>